<dbReference type="AlphaFoldDB" id="A0A2H3CRC2"/>
<gene>
    <name evidence="1" type="ORF">ARMSODRAFT_968139</name>
</gene>
<proteinExistence type="predicted"/>
<organism evidence="1 2">
    <name type="scientific">Armillaria solidipes</name>
    <dbReference type="NCBI Taxonomy" id="1076256"/>
    <lineage>
        <taxon>Eukaryota</taxon>
        <taxon>Fungi</taxon>
        <taxon>Dikarya</taxon>
        <taxon>Basidiomycota</taxon>
        <taxon>Agaricomycotina</taxon>
        <taxon>Agaricomycetes</taxon>
        <taxon>Agaricomycetidae</taxon>
        <taxon>Agaricales</taxon>
        <taxon>Marasmiineae</taxon>
        <taxon>Physalacriaceae</taxon>
        <taxon>Armillaria</taxon>
    </lineage>
</organism>
<evidence type="ECO:0000313" key="2">
    <source>
        <dbReference type="Proteomes" id="UP000218334"/>
    </source>
</evidence>
<reference evidence="2" key="1">
    <citation type="journal article" date="2017" name="Nat. Ecol. Evol.">
        <title>Genome expansion and lineage-specific genetic innovations in the forest pathogenic fungi Armillaria.</title>
        <authorList>
            <person name="Sipos G."/>
            <person name="Prasanna A.N."/>
            <person name="Walter M.C."/>
            <person name="O'Connor E."/>
            <person name="Balint B."/>
            <person name="Krizsan K."/>
            <person name="Kiss B."/>
            <person name="Hess J."/>
            <person name="Varga T."/>
            <person name="Slot J."/>
            <person name="Riley R."/>
            <person name="Boka B."/>
            <person name="Rigling D."/>
            <person name="Barry K."/>
            <person name="Lee J."/>
            <person name="Mihaltcheva S."/>
            <person name="LaButti K."/>
            <person name="Lipzen A."/>
            <person name="Waldron R."/>
            <person name="Moloney N.M."/>
            <person name="Sperisen C."/>
            <person name="Kredics L."/>
            <person name="Vagvoelgyi C."/>
            <person name="Patrignani A."/>
            <person name="Fitzpatrick D."/>
            <person name="Nagy I."/>
            <person name="Doyle S."/>
            <person name="Anderson J.B."/>
            <person name="Grigoriev I.V."/>
            <person name="Gueldener U."/>
            <person name="Muensterkoetter M."/>
            <person name="Nagy L.G."/>
        </authorList>
    </citation>
    <scope>NUCLEOTIDE SEQUENCE [LARGE SCALE GENOMIC DNA]</scope>
    <source>
        <strain evidence="2">28-4</strain>
    </source>
</reference>
<evidence type="ECO:0000313" key="1">
    <source>
        <dbReference type="EMBL" id="PBK77846.1"/>
    </source>
</evidence>
<name>A0A2H3CRC2_9AGAR</name>
<dbReference type="EMBL" id="KZ293415">
    <property type="protein sequence ID" value="PBK77846.1"/>
    <property type="molecule type" value="Genomic_DNA"/>
</dbReference>
<protein>
    <submittedName>
        <fullName evidence="1">Uncharacterized protein</fullName>
    </submittedName>
</protein>
<accession>A0A2H3CRC2</accession>
<dbReference type="Proteomes" id="UP000218334">
    <property type="component" value="Unassembled WGS sequence"/>
</dbReference>
<sequence>MQRHIPTALAFLHSLTLEYRLPNTEKDADFEHNQIIGEHWRMIDPENRRFWAQLRSKWGSKKPKKVTGIMPAGETIDASVSTSMALGILDDQVLYSAEEIYDTEYGARDPYSLPNDGEFLAMTANMAEVLDVSANTEDDKDELYVHENIFKDVLSSQFAGGPSLERRRGLYTIWEENEDVEED</sequence>
<keyword evidence="2" id="KW-1185">Reference proteome</keyword>